<evidence type="ECO:0000313" key="3">
    <source>
        <dbReference type="Proteomes" id="UP000286045"/>
    </source>
</evidence>
<gene>
    <name evidence="2" type="ORF">EKO27_g2536</name>
</gene>
<feature type="compositionally biased region" description="Low complexity" evidence="1">
    <location>
        <begin position="67"/>
        <end position="79"/>
    </location>
</feature>
<evidence type="ECO:0000313" key="2">
    <source>
        <dbReference type="EMBL" id="RWA12563.1"/>
    </source>
</evidence>
<dbReference type="AlphaFoldDB" id="A0A439DDS5"/>
<sequence>MHPAPSLAESFPKSTKTDDRSQHVYETPQQPRLAHAAHLGPPEPLKIENHSDYSVSQSSPPMRKDTASSTSTNASDTTVVTATSTDTSTTAYSVESSQSIFSVKDGSEISSNRRASRRRTGPLSAAQREKAALIRKLGACPDCRRRRVAACHLHDTALKCHPNHHNMSWEEAVQKYRSSSPLQELATLAGRPISPAPSQMRPPPPPYAQNSQEMEIDTTPATPNPRSTPGRASPNETRINRTPLPSGPRMDRHLSMPSPLAASQPPYSIPHLGSVKHDLEGTASKVLSSPYRSRYSNVYALLIYWQDEHESSIAGAVEELAEVFQKCYHYVPEIIKIPSAARDGYSNPWRWLSRIINEFIDKSDTRDTLKIVYYNGYSYLDDNREMVLSSSRNREKGGTIRWSGIQHILEEANSDTLIIMDSTYYPATKMVRRRGVLELIAASAPEDYYHILERGVFTRALTEQLRLRAAQHLPNMLSAAELHSKLLSHFPKLILDRHPEKGATTVFPAPLHMQTSGNSRLPSITLSPLPLQLPKPHSNPDNTHTGPQVTLQIRLTDESLSLENWTEWFRMMPEGIRDVKVEGPYTFR</sequence>
<dbReference type="Proteomes" id="UP000286045">
    <property type="component" value="Unassembled WGS sequence"/>
</dbReference>
<evidence type="ECO:0000256" key="1">
    <source>
        <dbReference type="SAM" id="MobiDB-lite"/>
    </source>
</evidence>
<feature type="region of interest" description="Disordered" evidence="1">
    <location>
        <begin position="102"/>
        <end position="126"/>
    </location>
</feature>
<feature type="region of interest" description="Disordered" evidence="1">
    <location>
        <begin position="1"/>
        <end position="79"/>
    </location>
</feature>
<comment type="caution">
    <text evidence="2">The sequence shown here is derived from an EMBL/GenBank/DDBJ whole genome shotgun (WGS) entry which is preliminary data.</text>
</comment>
<proteinExistence type="predicted"/>
<dbReference type="EMBL" id="RYZI01000047">
    <property type="protein sequence ID" value="RWA12563.1"/>
    <property type="molecule type" value="Genomic_DNA"/>
</dbReference>
<name>A0A439DDS5_9PEZI</name>
<feature type="region of interest" description="Disordered" evidence="1">
    <location>
        <begin position="217"/>
        <end position="256"/>
    </location>
</feature>
<reference evidence="2 3" key="1">
    <citation type="submission" date="2018-12" db="EMBL/GenBank/DDBJ databases">
        <title>Draft genome sequence of Xylaria grammica IHI A82.</title>
        <authorList>
            <person name="Buettner E."/>
            <person name="Kellner H."/>
        </authorList>
    </citation>
    <scope>NUCLEOTIDE SEQUENCE [LARGE SCALE GENOMIC DNA]</scope>
    <source>
        <strain evidence="2 3">IHI A82</strain>
    </source>
</reference>
<organism evidence="2 3">
    <name type="scientific">Xylaria grammica</name>
    <dbReference type="NCBI Taxonomy" id="363999"/>
    <lineage>
        <taxon>Eukaryota</taxon>
        <taxon>Fungi</taxon>
        <taxon>Dikarya</taxon>
        <taxon>Ascomycota</taxon>
        <taxon>Pezizomycotina</taxon>
        <taxon>Sordariomycetes</taxon>
        <taxon>Xylariomycetidae</taxon>
        <taxon>Xylariales</taxon>
        <taxon>Xylariaceae</taxon>
        <taxon>Xylaria</taxon>
    </lineage>
</organism>
<feature type="region of interest" description="Disordered" evidence="1">
    <location>
        <begin position="192"/>
        <end position="211"/>
    </location>
</feature>
<keyword evidence="3" id="KW-1185">Reference proteome</keyword>
<accession>A0A439DDS5</accession>
<protein>
    <submittedName>
        <fullName evidence="2">Uncharacterized protein</fullName>
    </submittedName>
</protein>
<feature type="compositionally biased region" description="Polar residues" evidence="1">
    <location>
        <begin position="217"/>
        <end position="227"/>
    </location>
</feature>
<dbReference type="STRING" id="363999.A0A439DDS5"/>